<evidence type="ECO:0000256" key="1">
    <source>
        <dbReference type="ARBA" id="ARBA00022460"/>
    </source>
</evidence>
<dbReference type="InterPro" id="IPR004803">
    <property type="entry name" value="TGT"/>
</dbReference>
<comment type="subunit">
    <text evidence="7">Heterodimer of a catalytic subunit and an accessory subunit.</text>
</comment>
<keyword evidence="11" id="KW-1185">Reference proteome</keyword>
<dbReference type="SUPFAM" id="SSF51713">
    <property type="entry name" value="tRNA-guanine transglycosylase"/>
    <property type="match status" value="1"/>
</dbReference>
<dbReference type="GO" id="GO:0008479">
    <property type="term" value="F:tRNA-guanosine(34) queuine transglycosylase activity"/>
    <property type="evidence" value="ECO:0007669"/>
    <property type="project" value="UniProtKB-UniRule"/>
</dbReference>
<evidence type="ECO:0000256" key="4">
    <source>
        <dbReference type="ARBA" id="ARBA00022694"/>
    </source>
</evidence>
<feature type="binding site" evidence="7">
    <location>
        <position position="285"/>
    </location>
    <ligand>
        <name>Zn(2+)</name>
        <dbReference type="ChEBI" id="CHEBI:29105"/>
    </ligand>
</feature>
<keyword evidence="5 7" id="KW-0479">Metal-binding</keyword>
<feature type="active site" description="Proton acceptor" evidence="7">
    <location>
        <position position="73"/>
    </location>
</feature>
<comment type="subcellular location">
    <subcellularLocation>
        <location evidence="7">Cytoplasm</location>
    </subcellularLocation>
</comment>
<protein>
    <recommendedName>
        <fullName evidence="7">Queuine tRNA-ribosyltransferase catalytic subunit 1</fullName>
        <ecNumber evidence="7">2.4.2.64</ecNumber>
    </recommendedName>
    <alternativeName>
        <fullName evidence="7">Guanine insertion enzyme</fullName>
    </alternativeName>
    <alternativeName>
        <fullName evidence="7">tRNA-guanine transglycosylase</fullName>
    </alternativeName>
</protein>
<feature type="region of interest" description="RNA binding" evidence="7">
    <location>
        <begin position="228"/>
        <end position="234"/>
    </location>
</feature>
<dbReference type="GO" id="GO:0042302">
    <property type="term" value="F:structural constituent of cuticle"/>
    <property type="evidence" value="ECO:0007669"/>
    <property type="project" value="UniProtKB-UniRule"/>
</dbReference>
<dbReference type="InterPro" id="IPR002616">
    <property type="entry name" value="tRNA_ribo_trans-like"/>
</dbReference>
<dbReference type="EMBL" id="KQ434924">
    <property type="protein sequence ID" value="KZC11555.1"/>
    <property type="molecule type" value="Genomic_DNA"/>
</dbReference>
<evidence type="ECO:0000313" key="11">
    <source>
        <dbReference type="Proteomes" id="UP000076502"/>
    </source>
</evidence>
<evidence type="ECO:0000256" key="2">
    <source>
        <dbReference type="ARBA" id="ARBA00022676"/>
    </source>
</evidence>
<keyword evidence="7" id="KW-0963">Cytoplasm</keyword>
<comment type="similarity">
    <text evidence="7">Belongs to the queuine tRNA-ribosyltransferase family.</text>
</comment>
<dbReference type="PRINTS" id="PR00947">
    <property type="entry name" value="CUTICLE"/>
</dbReference>
<feature type="binding site" evidence="7">
    <location>
        <begin position="73"/>
        <end position="77"/>
    </location>
    <ligand>
        <name>substrate</name>
    </ligand>
</feature>
<dbReference type="GO" id="GO:0005829">
    <property type="term" value="C:cytosol"/>
    <property type="evidence" value="ECO:0007669"/>
    <property type="project" value="TreeGrafter"/>
</dbReference>
<proteinExistence type="inferred from homology"/>
<name>A0A154PI73_DUFNO</name>
<keyword evidence="6 7" id="KW-0862">Zinc</keyword>
<comment type="function">
    <text evidence="7">Catalytic subunit of the queuine tRNA-ribosyltransferase (TGT) that catalyzes the base-exchange of a guanine (G) residue with queuine (Q) at position 34 (anticodon wobble position) in tRNAs with GU(N) anticodons (tRNA-Asp, -Asn, -His and -Tyr), resulting in the hypermodified nucleoside queuosine (7-(((4,5-cis-dihydroxy-2-cyclopenten-1-yl)amino)methyl)-7-deazaguanosine). Catalysis occurs through a double-displacement mechanism. The nucleophile active site attacks the C1' of nucleotide 34 to detach the guanine base from the RNA, forming a covalent enzyme-RNA intermediate. The proton acceptor active site deprotonates the incoming queuine, allowing a nucleophilic attack on the C1' of the ribose to form the product.</text>
</comment>
<comment type="catalytic activity">
    <reaction evidence="7">
        <text>guanosine(34) in tRNA + queuine = queuosine(34) in tRNA + guanine</text>
        <dbReference type="Rhea" id="RHEA:16633"/>
        <dbReference type="Rhea" id="RHEA-COMP:10341"/>
        <dbReference type="Rhea" id="RHEA-COMP:18571"/>
        <dbReference type="ChEBI" id="CHEBI:16235"/>
        <dbReference type="ChEBI" id="CHEBI:17433"/>
        <dbReference type="ChEBI" id="CHEBI:74269"/>
        <dbReference type="ChEBI" id="CHEBI:194431"/>
        <dbReference type="EC" id="2.4.2.64"/>
    </reaction>
</comment>
<dbReference type="HAMAP" id="MF_00168">
    <property type="entry name" value="Q_tRNA_Tgt"/>
    <property type="match status" value="1"/>
</dbReference>
<evidence type="ECO:0000256" key="8">
    <source>
        <dbReference type="PROSITE-ProRule" id="PRU00497"/>
    </source>
</evidence>
<dbReference type="InterPro" id="IPR036511">
    <property type="entry name" value="TGT-like_sf"/>
</dbReference>
<feature type="binding site" evidence="7">
    <location>
        <position position="287"/>
    </location>
    <ligand>
        <name>Zn(2+)</name>
        <dbReference type="ChEBI" id="CHEBI:29105"/>
    </ligand>
</feature>
<dbReference type="NCBIfam" id="TIGR00430">
    <property type="entry name" value="Q_tRNA_tgt"/>
    <property type="match status" value="1"/>
</dbReference>
<keyword evidence="4 7" id="KW-0819">tRNA processing</keyword>
<feature type="binding site" evidence="7">
    <location>
        <position position="315"/>
    </location>
    <ligand>
        <name>Zn(2+)</name>
        <dbReference type="ChEBI" id="CHEBI:29105"/>
    </ligand>
</feature>
<dbReference type="PROSITE" id="PS51155">
    <property type="entry name" value="CHIT_BIND_RR_2"/>
    <property type="match status" value="1"/>
</dbReference>
<accession>A0A154PI73</accession>
<feature type="region of interest" description="RNA binding; important for wobble base 34 recognition" evidence="7">
    <location>
        <begin position="252"/>
        <end position="256"/>
    </location>
</feature>
<evidence type="ECO:0000313" key="10">
    <source>
        <dbReference type="EMBL" id="KZC11555.1"/>
    </source>
</evidence>
<comment type="cofactor">
    <cofactor evidence="7">
        <name>Zn(2+)</name>
        <dbReference type="ChEBI" id="CHEBI:29105"/>
    </cofactor>
</comment>
<keyword evidence="2 7" id="KW-0328">Glycosyltransferase</keyword>
<dbReference type="GO" id="GO:0006400">
    <property type="term" value="P:tRNA modification"/>
    <property type="evidence" value="ECO:0007669"/>
    <property type="project" value="InterPro"/>
</dbReference>
<feature type="binding site" evidence="7">
    <location>
        <position position="290"/>
    </location>
    <ligand>
        <name>Zn(2+)</name>
        <dbReference type="ChEBI" id="CHEBI:29105"/>
    </ligand>
</feature>
<dbReference type="Pfam" id="PF00379">
    <property type="entry name" value="Chitin_bind_4"/>
    <property type="match status" value="1"/>
</dbReference>
<dbReference type="PROSITE" id="PS00233">
    <property type="entry name" value="CHIT_BIND_RR_1"/>
    <property type="match status" value="1"/>
</dbReference>
<dbReference type="InterPro" id="IPR031311">
    <property type="entry name" value="CHIT_BIND_RR_consensus"/>
</dbReference>
<keyword evidence="3 7" id="KW-0808">Transferase</keyword>
<evidence type="ECO:0000256" key="3">
    <source>
        <dbReference type="ARBA" id="ARBA00022679"/>
    </source>
</evidence>
<evidence type="ECO:0000256" key="6">
    <source>
        <dbReference type="ARBA" id="ARBA00022833"/>
    </source>
</evidence>
<feature type="binding site" evidence="7">
    <location>
        <position position="197"/>
    </location>
    <ligand>
        <name>substrate</name>
    </ligand>
</feature>
<feature type="active site" description="Nucleophile" evidence="7">
    <location>
        <position position="247"/>
    </location>
</feature>
<dbReference type="PANTHER" id="PTHR43530">
    <property type="entry name" value="QUEUINE TRNA-RIBOSYLTRANSFERASE CATALYTIC SUBUNIT 1"/>
    <property type="match status" value="1"/>
</dbReference>
<keyword evidence="1 8" id="KW-0193">Cuticle</keyword>
<dbReference type="STRING" id="178035.A0A154PI73"/>
<dbReference type="Proteomes" id="UP000076502">
    <property type="component" value="Unassembled WGS sequence"/>
</dbReference>
<dbReference type="InterPro" id="IPR000618">
    <property type="entry name" value="Insect_cuticle"/>
</dbReference>
<evidence type="ECO:0000256" key="7">
    <source>
        <dbReference type="HAMAP-Rule" id="MF_03218"/>
    </source>
</evidence>
<dbReference type="OrthoDB" id="6493579at2759"/>
<dbReference type="GO" id="GO:0046872">
    <property type="term" value="F:metal ion binding"/>
    <property type="evidence" value="ECO:0007669"/>
    <property type="project" value="UniProtKB-KW"/>
</dbReference>
<feature type="domain" description="tRNA-guanine(15) transglycosylase-like" evidence="9">
    <location>
        <begin position="2"/>
        <end position="347"/>
    </location>
</feature>
<dbReference type="Gene3D" id="3.20.20.105">
    <property type="entry name" value="Queuine tRNA-ribosyltransferase-like"/>
    <property type="match status" value="1"/>
</dbReference>
<sequence length="586" mass="66460">MSLVHYDVDTPVFMPVGTQGTLKGLLPQQLEKLNCQIILGNTYHLGTRPGIDILKKAGGLHNFMNWKRALLTDSGGFQMVSLLQLACIQEDGVEFRSPYTGSTCILSPEYSIEIQNIIGADIAMQLDDVVHSTLKGQRVEEAMNRTCRWLDRCLKVHGKSNEQSIFAIVQGGLNAKLRSECAKELVQRKVNGFAVGGLSGGESKDDFWRMVHLSTDILPRNKPRYLMGVGFAVDLIICSALGIDMFDCVFPTRTARFGCALIRTGQINLKQLQYRKDMRPIDETCECSTCKTYTRAYLHHIVTIETVACHLLSVHNIAFQMKLMQDIRRSIEEQKFPEFIQQFISKEYTDKKLRNKAYEELLQKCKESYPAANKEFVIKKIHTLRCSFRRELRKIRRSKASGCSTEDLYVPSLWYYDLMKFITGCEVRHRGVSKFDDEKEENESVKNDIQNEIVLLGLSTVVSAQFNRYLYNPDYYGRRFAILRQSQDSSPDGSYSYSYDTENGISVAEQGVPKFVGPNQIESVRGQFSYTAPDGTPILVTYTADENGFQANGAHLPTPPPIPVAIQRALAHNAAHPEEEEPYRRY</sequence>
<dbReference type="NCBIfam" id="TIGR00449">
    <property type="entry name" value="tgt_general"/>
    <property type="match status" value="1"/>
</dbReference>
<organism evidence="10 11">
    <name type="scientific">Dufourea novaeangliae</name>
    <name type="common">Sweat bee</name>
    <dbReference type="NCBI Taxonomy" id="178035"/>
    <lineage>
        <taxon>Eukaryota</taxon>
        <taxon>Metazoa</taxon>
        <taxon>Ecdysozoa</taxon>
        <taxon>Arthropoda</taxon>
        <taxon>Hexapoda</taxon>
        <taxon>Insecta</taxon>
        <taxon>Pterygota</taxon>
        <taxon>Neoptera</taxon>
        <taxon>Endopterygota</taxon>
        <taxon>Hymenoptera</taxon>
        <taxon>Apocrita</taxon>
        <taxon>Aculeata</taxon>
        <taxon>Apoidea</taxon>
        <taxon>Anthophila</taxon>
        <taxon>Halictidae</taxon>
        <taxon>Rophitinae</taxon>
        <taxon>Dufourea</taxon>
    </lineage>
</organism>
<feature type="binding site" evidence="7">
    <location>
        <position position="127"/>
    </location>
    <ligand>
        <name>substrate</name>
    </ligand>
</feature>
<gene>
    <name evidence="10" type="ORF">WN55_02837</name>
</gene>
<dbReference type="EC" id="2.4.2.64" evidence="7"/>
<dbReference type="AlphaFoldDB" id="A0A154PI73"/>
<reference evidence="10 11" key="1">
    <citation type="submission" date="2015-07" db="EMBL/GenBank/DDBJ databases">
        <title>The genome of Dufourea novaeangliae.</title>
        <authorList>
            <person name="Pan H."/>
            <person name="Kapheim K."/>
        </authorList>
    </citation>
    <scope>NUCLEOTIDE SEQUENCE [LARGE SCALE GENOMIC DNA]</scope>
    <source>
        <strain evidence="10">0120121106</strain>
        <tissue evidence="10">Whole body</tissue>
    </source>
</reference>
<evidence type="ECO:0000256" key="5">
    <source>
        <dbReference type="ARBA" id="ARBA00022723"/>
    </source>
</evidence>
<dbReference type="SMART" id="SM00595">
    <property type="entry name" value="MADF"/>
    <property type="match status" value="1"/>
</dbReference>
<dbReference type="PANTHER" id="PTHR43530:SF1">
    <property type="entry name" value="QUEUINE TRNA-RIBOSYLTRANSFERASE CATALYTIC SUBUNIT 1"/>
    <property type="match status" value="1"/>
</dbReference>
<dbReference type="Pfam" id="PF01702">
    <property type="entry name" value="TGT"/>
    <property type="match status" value="1"/>
</dbReference>
<feature type="binding site" evidence="7">
    <location>
        <position position="170"/>
    </location>
    <ligand>
        <name>substrate</name>
    </ligand>
</feature>
<evidence type="ECO:0000259" key="9">
    <source>
        <dbReference type="Pfam" id="PF01702"/>
    </source>
</evidence>